<name>A0A8H2QFJ1_9FLAO</name>
<protein>
    <submittedName>
        <fullName evidence="2">Uncharacterized protein</fullName>
    </submittedName>
</protein>
<feature type="transmembrane region" description="Helical" evidence="1">
    <location>
        <begin position="77"/>
        <end position="100"/>
    </location>
</feature>
<dbReference type="RefSeq" id="WP_148369406.1">
    <property type="nucleotide sequence ID" value="NZ_VSKM01000005.1"/>
</dbReference>
<dbReference type="AlphaFoldDB" id="A0A8H2QFJ1"/>
<proteinExistence type="predicted"/>
<gene>
    <name evidence="2" type="ORF">ES676_06150</name>
</gene>
<comment type="caution">
    <text evidence="2">The sequence shown here is derived from an EMBL/GenBank/DDBJ whole genome shotgun (WGS) entry which is preliminary data.</text>
</comment>
<organism evidence="2 3">
    <name type="scientific">Bizionia saleffrena</name>
    <dbReference type="NCBI Taxonomy" id="291189"/>
    <lineage>
        <taxon>Bacteria</taxon>
        <taxon>Pseudomonadati</taxon>
        <taxon>Bacteroidota</taxon>
        <taxon>Flavobacteriia</taxon>
        <taxon>Flavobacteriales</taxon>
        <taxon>Flavobacteriaceae</taxon>
        <taxon>Bizionia</taxon>
    </lineage>
</organism>
<sequence>MVSRNIKCPNCGVYNTNRDYCSECNTLLSYKKRRELAYKKEQEARLDRRRLEKKNNPSFFEKYAAHRFWMVRAFVKVIKSICMAVMAVGIFIAWLIAAIAA</sequence>
<reference evidence="2 3" key="1">
    <citation type="submission" date="2019-08" db="EMBL/GenBank/DDBJ databases">
        <title>Genomes of Antarctic Bizionia species.</title>
        <authorList>
            <person name="Bowman J.P."/>
        </authorList>
    </citation>
    <scope>NUCLEOTIDE SEQUENCE [LARGE SCALE GENOMIC DNA]</scope>
    <source>
        <strain evidence="2 3">HFD</strain>
    </source>
</reference>
<evidence type="ECO:0000313" key="2">
    <source>
        <dbReference type="EMBL" id="TYB76031.1"/>
    </source>
</evidence>
<accession>A0A8H2QFJ1</accession>
<keyword evidence="1" id="KW-0812">Transmembrane</keyword>
<evidence type="ECO:0000256" key="1">
    <source>
        <dbReference type="SAM" id="Phobius"/>
    </source>
</evidence>
<evidence type="ECO:0000313" key="3">
    <source>
        <dbReference type="Proteomes" id="UP000323324"/>
    </source>
</evidence>
<keyword evidence="1" id="KW-1133">Transmembrane helix</keyword>
<keyword evidence="1" id="KW-0472">Membrane</keyword>
<keyword evidence="3" id="KW-1185">Reference proteome</keyword>
<dbReference type="Proteomes" id="UP000323324">
    <property type="component" value="Unassembled WGS sequence"/>
</dbReference>
<dbReference type="EMBL" id="VSKM01000005">
    <property type="protein sequence ID" value="TYB76031.1"/>
    <property type="molecule type" value="Genomic_DNA"/>
</dbReference>